<dbReference type="PROSITE" id="PS00444">
    <property type="entry name" value="POLYPRENYL_SYNTHASE_2"/>
    <property type="match status" value="1"/>
</dbReference>
<dbReference type="PANTHER" id="PTHR43281:SF1">
    <property type="entry name" value="FARNESYL DIPHOSPHATE SYNTHASE"/>
    <property type="match status" value="1"/>
</dbReference>
<dbReference type="FunFam" id="1.10.600.10:FF:000001">
    <property type="entry name" value="Geranylgeranyl diphosphate synthase"/>
    <property type="match status" value="1"/>
</dbReference>
<dbReference type="Gene3D" id="1.10.600.10">
    <property type="entry name" value="Farnesyl Diphosphate Synthase"/>
    <property type="match status" value="1"/>
</dbReference>
<evidence type="ECO:0000256" key="11">
    <source>
        <dbReference type="ARBA" id="ARBA00049399"/>
    </source>
</evidence>
<comment type="similarity">
    <text evidence="2 12">Belongs to the FPP/GGPP synthase family.</text>
</comment>
<comment type="cofactor">
    <cofactor evidence="1">
        <name>Mg(2+)</name>
        <dbReference type="ChEBI" id="CHEBI:18420"/>
    </cofactor>
</comment>
<dbReference type="eggNOG" id="COG0142">
    <property type="taxonomic scope" value="Bacteria"/>
</dbReference>
<keyword evidence="8" id="KW-0414">Isoprene biosynthesis</keyword>
<accession>A0A0A5GFX3</accession>
<evidence type="ECO:0000256" key="8">
    <source>
        <dbReference type="ARBA" id="ARBA00023229"/>
    </source>
</evidence>
<dbReference type="InterPro" id="IPR053378">
    <property type="entry name" value="Prenyl_diphosphate_synthase"/>
</dbReference>
<dbReference type="STRING" id="1385510.GCA_000425205_02775"/>
<keyword evidence="14" id="KW-1185">Reference proteome</keyword>
<dbReference type="OrthoDB" id="9805316at2"/>
<evidence type="ECO:0000256" key="3">
    <source>
        <dbReference type="ARBA" id="ARBA00012439"/>
    </source>
</evidence>
<evidence type="ECO:0000256" key="1">
    <source>
        <dbReference type="ARBA" id="ARBA00001946"/>
    </source>
</evidence>
<evidence type="ECO:0000256" key="10">
    <source>
        <dbReference type="ARBA" id="ARBA00032873"/>
    </source>
</evidence>
<comment type="catalytic activity">
    <reaction evidence="11">
        <text>isopentenyl diphosphate + (2E)-geranyl diphosphate = (2E,6E)-farnesyl diphosphate + diphosphate</text>
        <dbReference type="Rhea" id="RHEA:19361"/>
        <dbReference type="ChEBI" id="CHEBI:33019"/>
        <dbReference type="ChEBI" id="CHEBI:58057"/>
        <dbReference type="ChEBI" id="CHEBI:128769"/>
        <dbReference type="ChEBI" id="CHEBI:175763"/>
        <dbReference type="EC" id="2.5.1.10"/>
    </reaction>
</comment>
<dbReference type="InterPro" id="IPR033749">
    <property type="entry name" value="Polyprenyl_synt_CS"/>
</dbReference>
<dbReference type="SFLD" id="SFLDS00005">
    <property type="entry name" value="Isoprenoid_Synthase_Type_I"/>
    <property type="match status" value="1"/>
</dbReference>
<dbReference type="CDD" id="cd00685">
    <property type="entry name" value="Trans_IPPS_HT"/>
    <property type="match status" value="1"/>
</dbReference>
<reference evidence="13 14" key="1">
    <citation type="submission" date="2013-08" db="EMBL/GenBank/DDBJ databases">
        <authorList>
            <person name="Huang J."/>
            <person name="Wang G."/>
        </authorList>
    </citation>
    <scope>NUCLEOTIDE SEQUENCE [LARGE SCALE GENOMIC DNA]</scope>
    <source>
        <strain evidence="13 14">JSM 076056</strain>
    </source>
</reference>
<organism evidence="13 14">
    <name type="scientific">Pontibacillus halophilus JSM 076056 = DSM 19796</name>
    <dbReference type="NCBI Taxonomy" id="1385510"/>
    <lineage>
        <taxon>Bacteria</taxon>
        <taxon>Bacillati</taxon>
        <taxon>Bacillota</taxon>
        <taxon>Bacilli</taxon>
        <taxon>Bacillales</taxon>
        <taxon>Bacillaceae</taxon>
        <taxon>Pontibacillus</taxon>
    </lineage>
</organism>
<dbReference type="RefSeq" id="WP_026801076.1">
    <property type="nucleotide sequence ID" value="NZ_AULI01000012.1"/>
</dbReference>
<keyword evidence="7" id="KW-0460">Magnesium</keyword>
<keyword evidence="6" id="KW-0479">Metal-binding</keyword>
<evidence type="ECO:0000256" key="5">
    <source>
        <dbReference type="ARBA" id="ARBA00022679"/>
    </source>
</evidence>
<dbReference type="GO" id="GO:0004337">
    <property type="term" value="F:(2E,6E)-farnesyl diphosphate synthase activity"/>
    <property type="evidence" value="ECO:0007669"/>
    <property type="project" value="UniProtKB-EC"/>
</dbReference>
<sequence>MKETLATFIQNHVVQLNSELEASIRKRAIPDRLKESMLYSIKAGGKRIRPMLMLAANDAFGGTPERVMPVASAVEMIHTYSLVHDDLPAMDDDDVRRGQPTNHKQFDEATAILAGDGLLTTAFHLISQSSLTDGEKGFILKEMAQASGAEGMVAGQMLDMEAEGEELTLEELENIHRLKTGELLRFSVLAGAYLGGANVEQREAIERYAKALGLLFQVQDDILDVVGNADELGKPIGSDVGNDKSTYPQLLGLEGAKEQKEIYARKAKDALVEAGVESTLLEDFVDYINDRTA</sequence>
<protein>
    <recommendedName>
        <fullName evidence="4">Farnesyl diphosphate synthase</fullName>
        <ecNumber evidence="3">2.5.1.10</ecNumber>
    </recommendedName>
    <alternativeName>
        <fullName evidence="10">(2E,6E)-farnesyl diphosphate synthase</fullName>
    </alternativeName>
    <alternativeName>
        <fullName evidence="9">Geranyltranstransferase</fullName>
    </alternativeName>
</protein>
<evidence type="ECO:0000313" key="13">
    <source>
        <dbReference type="EMBL" id="KGX90914.1"/>
    </source>
</evidence>
<evidence type="ECO:0000256" key="4">
    <source>
        <dbReference type="ARBA" id="ARBA00015100"/>
    </source>
</evidence>
<evidence type="ECO:0000313" key="14">
    <source>
        <dbReference type="Proteomes" id="UP000030528"/>
    </source>
</evidence>
<gene>
    <name evidence="13" type="ORF">N781_05970</name>
</gene>
<dbReference type="SFLD" id="SFLDG01017">
    <property type="entry name" value="Polyprenyl_Transferase_Like"/>
    <property type="match status" value="1"/>
</dbReference>
<dbReference type="InterPro" id="IPR008949">
    <property type="entry name" value="Isoprenoid_synthase_dom_sf"/>
</dbReference>
<dbReference type="NCBIfam" id="NF045485">
    <property type="entry name" value="FPPsyn"/>
    <property type="match status" value="1"/>
</dbReference>
<dbReference type="Pfam" id="PF00348">
    <property type="entry name" value="polyprenyl_synt"/>
    <property type="match status" value="1"/>
</dbReference>
<dbReference type="InterPro" id="IPR000092">
    <property type="entry name" value="Polyprenyl_synt"/>
</dbReference>
<dbReference type="PANTHER" id="PTHR43281">
    <property type="entry name" value="FARNESYL DIPHOSPHATE SYNTHASE"/>
    <property type="match status" value="1"/>
</dbReference>
<dbReference type="EC" id="2.5.1.10" evidence="3"/>
<evidence type="ECO:0000256" key="2">
    <source>
        <dbReference type="ARBA" id="ARBA00006706"/>
    </source>
</evidence>
<dbReference type="GO" id="GO:0046872">
    <property type="term" value="F:metal ion binding"/>
    <property type="evidence" value="ECO:0007669"/>
    <property type="project" value="UniProtKB-KW"/>
</dbReference>
<evidence type="ECO:0000256" key="7">
    <source>
        <dbReference type="ARBA" id="ARBA00022842"/>
    </source>
</evidence>
<dbReference type="GO" id="GO:0016114">
    <property type="term" value="P:terpenoid biosynthetic process"/>
    <property type="evidence" value="ECO:0007669"/>
    <property type="project" value="UniProtKB-ARBA"/>
</dbReference>
<dbReference type="PROSITE" id="PS00723">
    <property type="entry name" value="POLYPRENYL_SYNTHASE_1"/>
    <property type="match status" value="1"/>
</dbReference>
<dbReference type="Proteomes" id="UP000030528">
    <property type="component" value="Unassembled WGS sequence"/>
</dbReference>
<dbReference type="SUPFAM" id="SSF48576">
    <property type="entry name" value="Terpenoid synthases"/>
    <property type="match status" value="1"/>
</dbReference>
<evidence type="ECO:0000256" key="9">
    <source>
        <dbReference type="ARBA" id="ARBA00032380"/>
    </source>
</evidence>
<dbReference type="EMBL" id="AVPE01000012">
    <property type="protein sequence ID" value="KGX90914.1"/>
    <property type="molecule type" value="Genomic_DNA"/>
</dbReference>
<proteinExistence type="inferred from homology"/>
<evidence type="ECO:0000256" key="6">
    <source>
        <dbReference type="ARBA" id="ARBA00022723"/>
    </source>
</evidence>
<comment type="caution">
    <text evidence="13">The sequence shown here is derived from an EMBL/GenBank/DDBJ whole genome shotgun (WGS) entry which is preliminary data.</text>
</comment>
<dbReference type="AlphaFoldDB" id="A0A0A5GFX3"/>
<evidence type="ECO:0000256" key="12">
    <source>
        <dbReference type="RuleBase" id="RU004466"/>
    </source>
</evidence>
<keyword evidence="5 12" id="KW-0808">Transferase</keyword>
<dbReference type="GO" id="GO:0005737">
    <property type="term" value="C:cytoplasm"/>
    <property type="evidence" value="ECO:0007669"/>
    <property type="project" value="UniProtKB-ARBA"/>
</dbReference>
<name>A0A0A5GFX3_9BACI</name>